<dbReference type="EMBL" id="JACBZT010000001">
    <property type="protein sequence ID" value="NYJ08472.1"/>
    <property type="molecule type" value="Genomic_DNA"/>
</dbReference>
<dbReference type="PANTHER" id="PTHR40469">
    <property type="entry name" value="SECRETED GLYCOSYL HYDROLASE"/>
    <property type="match status" value="1"/>
</dbReference>
<gene>
    <name evidence="2" type="ORF">GGQ55_004750</name>
</gene>
<organism evidence="2 3">
    <name type="scientific">Petropleomorpha daqingensis</name>
    <dbReference type="NCBI Taxonomy" id="2026353"/>
    <lineage>
        <taxon>Bacteria</taxon>
        <taxon>Bacillati</taxon>
        <taxon>Actinomycetota</taxon>
        <taxon>Actinomycetes</taxon>
        <taxon>Geodermatophilales</taxon>
        <taxon>Geodermatophilaceae</taxon>
        <taxon>Petropleomorpha</taxon>
    </lineage>
</organism>
<reference evidence="2 3" key="1">
    <citation type="submission" date="2020-07" db="EMBL/GenBank/DDBJ databases">
        <title>Sequencing the genomes of 1000 actinobacteria strains.</title>
        <authorList>
            <person name="Klenk H.-P."/>
        </authorList>
    </citation>
    <scope>NUCLEOTIDE SEQUENCE [LARGE SCALE GENOMIC DNA]</scope>
    <source>
        <strain evidence="2 3">DSM 104001</strain>
    </source>
</reference>
<dbReference type="RefSeq" id="WP_179721089.1">
    <property type="nucleotide sequence ID" value="NZ_JACBZT010000001.1"/>
</dbReference>
<dbReference type="PANTHER" id="PTHR40469:SF2">
    <property type="entry name" value="GALACTOSE-BINDING DOMAIN-LIKE SUPERFAMILY PROTEIN"/>
    <property type="match status" value="1"/>
</dbReference>
<proteinExistence type="predicted"/>
<evidence type="ECO:0000313" key="3">
    <source>
        <dbReference type="Proteomes" id="UP000541969"/>
    </source>
</evidence>
<dbReference type="SUPFAM" id="SSF52317">
    <property type="entry name" value="Class I glutamine amidotransferase-like"/>
    <property type="match status" value="1"/>
</dbReference>
<name>A0A853CPP1_9ACTN</name>
<comment type="caution">
    <text evidence="2">The sequence shown here is derived from an EMBL/GenBank/DDBJ whole genome shotgun (WGS) entry which is preliminary data.</text>
</comment>
<accession>A0A853CPP1</accession>
<protein>
    <recommendedName>
        <fullName evidence="1">ThuA-like domain-containing protein</fullName>
    </recommendedName>
</protein>
<dbReference type="AlphaFoldDB" id="A0A853CPP1"/>
<evidence type="ECO:0000259" key="1">
    <source>
        <dbReference type="Pfam" id="PF06283"/>
    </source>
</evidence>
<keyword evidence="3" id="KW-1185">Reference proteome</keyword>
<dbReference type="Gene3D" id="3.40.50.880">
    <property type="match status" value="1"/>
</dbReference>
<evidence type="ECO:0000313" key="2">
    <source>
        <dbReference type="EMBL" id="NYJ08472.1"/>
    </source>
</evidence>
<dbReference type="InterPro" id="IPR029062">
    <property type="entry name" value="Class_I_gatase-like"/>
</dbReference>
<feature type="domain" description="ThuA-like" evidence="1">
    <location>
        <begin position="26"/>
        <end position="259"/>
    </location>
</feature>
<dbReference type="Pfam" id="PF06283">
    <property type="entry name" value="ThuA"/>
    <property type="match status" value="1"/>
</dbReference>
<dbReference type="InterPro" id="IPR029010">
    <property type="entry name" value="ThuA-like"/>
</dbReference>
<dbReference type="Proteomes" id="UP000541969">
    <property type="component" value="Unassembled WGS sequence"/>
</dbReference>
<sequence>MSDKIDVLLATGRVTVEHDNEFRSFRHHTTLLTTLLEATGRFRVRVLEEFRGVGDELLDRFDVVLVMYEGRDDYVSVAEGFGDTTNAALFRFVRDKGRGMLWFHGSAVQEPEWGWPDEFDRMRGATMSRTLGLRPRPQAEVTVRTRAGHPISDGVVPEWNVVNDDLLTGAALDPGAQVLLTVFDDVETYQRAGWPLAHTPVEIPPEGLEGLPGMNTDQPLAWANEWGAGRCVTLTIGHDWDTFRKIPFMTLLCRGVEWAATGTVTLGPPERTGEARWRVWPYYAGDPSRFDRRPR</sequence>